<dbReference type="InterPro" id="IPR016295">
    <property type="entry name" value="Proteasome_beta4"/>
</dbReference>
<dbReference type="InterPro" id="IPR029055">
    <property type="entry name" value="Ntn_hydrolases_N"/>
</dbReference>
<protein>
    <submittedName>
        <fullName evidence="3">Proteasome subunit beta type-4-like</fullName>
    </submittedName>
</protein>
<dbReference type="SUPFAM" id="SSF56235">
    <property type="entry name" value="N-terminal nucleophile aminohydrolases (Ntn hydrolases)"/>
    <property type="match status" value="1"/>
</dbReference>
<sequence>MFSIDRLASAGAAQAGAPAAAGAASAMVGSPGKPADTRNPITTTSSVLAVTYRDGVLMVADTTVSYGRMVRFRGQPRFIALNNKTLICTSGEYSDHQFLERELNALVEEDAAHAEGSIGGITGGNNSGSTALTPLAIASFTARTLYNKRCRFNPYWLSVVVAGHMGCPKGIHERQAEQIPQKETYLGTMDLLGTFFQEEVVATGLGRYFAITLMREKHRSDMSEEEARKLLEECMRILFYRDCAASNEVQFAKVTAQGVTIDAPKKLDSNWHFEAYTKKTTDMDLAGCSW</sequence>
<evidence type="ECO:0000256" key="1">
    <source>
        <dbReference type="ARBA" id="ARBA00023242"/>
    </source>
</evidence>
<dbReference type="OrthoDB" id="347332at2759"/>
<keyword evidence="1" id="KW-0539">Nucleus</keyword>
<accession>A0A6P6S4E6</accession>
<dbReference type="Gene3D" id="3.60.20.10">
    <property type="entry name" value="Glutamine Phosphoribosylpyrophosphate, subunit 1, domain 1"/>
    <property type="match status" value="1"/>
</dbReference>
<dbReference type="GO" id="GO:0005839">
    <property type="term" value="C:proteasome core complex"/>
    <property type="evidence" value="ECO:0007669"/>
    <property type="project" value="InterPro"/>
</dbReference>
<dbReference type="PANTHER" id="PTHR32194:SF6">
    <property type="entry name" value="PROTEASOME SUBUNIT BETA"/>
    <property type="match status" value="1"/>
</dbReference>
<dbReference type="GeneID" id="113147649"/>
<name>A0A6P6S4E6_9EIME</name>
<proteinExistence type="predicted"/>
<reference evidence="3" key="1">
    <citation type="submission" date="2025-08" db="UniProtKB">
        <authorList>
            <consortium name="RefSeq"/>
        </authorList>
    </citation>
    <scope>IDENTIFICATION</scope>
</reference>
<dbReference type="PANTHER" id="PTHR32194">
    <property type="entry name" value="METALLOPROTEASE TLDD"/>
    <property type="match status" value="1"/>
</dbReference>
<dbReference type="InterPro" id="IPR023333">
    <property type="entry name" value="Proteasome_suB-type"/>
</dbReference>
<evidence type="ECO:0000313" key="2">
    <source>
        <dbReference type="Proteomes" id="UP000515125"/>
    </source>
</evidence>
<keyword evidence="2" id="KW-1185">Reference proteome</keyword>
<dbReference type="AlphaFoldDB" id="A0A6P6S4E6"/>
<dbReference type="GO" id="GO:0051603">
    <property type="term" value="P:proteolysis involved in protein catabolic process"/>
    <property type="evidence" value="ECO:0007669"/>
    <property type="project" value="InterPro"/>
</dbReference>
<dbReference type="GO" id="GO:0005737">
    <property type="term" value="C:cytoplasm"/>
    <property type="evidence" value="ECO:0007669"/>
    <property type="project" value="TreeGrafter"/>
</dbReference>
<dbReference type="Proteomes" id="UP000515125">
    <property type="component" value="Unplaced"/>
</dbReference>
<evidence type="ECO:0000313" key="3">
    <source>
        <dbReference type="RefSeq" id="XP_026194602.1"/>
    </source>
</evidence>
<dbReference type="Pfam" id="PF00227">
    <property type="entry name" value="Proteasome"/>
    <property type="match status" value="2"/>
</dbReference>
<gene>
    <name evidence="3" type="primary">LOC113147649</name>
</gene>
<dbReference type="InterPro" id="IPR001353">
    <property type="entry name" value="Proteasome_sua/b"/>
</dbReference>
<organism evidence="2 3">
    <name type="scientific">Cyclospora cayetanensis</name>
    <dbReference type="NCBI Taxonomy" id="88456"/>
    <lineage>
        <taxon>Eukaryota</taxon>
        <taxon>Sar</taxon>
        <taxon>Alveolata</taxon>
        <taxon>Apicomplexa</taxon>
        <taxon>Conoidasida</taxon>
        <taxon>Coccidia</taxon>
        <taxon>Eucoccidiorida</taxon>
        <taxon>Eimeriorina</taxon>
        <taxon>Eimeriidae</taxon>
        <taxon>Cyclospora</taxon>
    </lineage>
</organism>
<dbReference type="RefSeq" id="XP_026194602.1">
    <property type="nucleotide sequence ID" value="XM_026338817.1"/>
</dbReference>
<dbReference type="PIRSF" id="PIRSF001213">
    <property type="entry name" value="Psome_endopept_beta"/>
    <property type="match status" value="1"/>
</dbReference>